<evidence type="ECO:0000313" key="2">
    <source>
        <dbReference type="EMBL" id="ABX09349.1"/>
    </source>
</evidence>
<evidence type="ECO:0000313" key="3">
    <source>
        <dbReference type="Proteomes" id="UP000000788"/>
    </source>
</evidence>
<organism evidence="2 3">
    <name type="scientific">Prochlorococcus marinus (strain MIT 9211)</name>
    <dbReference type="NCBI Taxonomy" id="93059"/>
    <lineage>
        <taxon>Bacteria</taxon>
        <taxon>Bacillati</taxon>
        <taxon>Cyanobacteriota</taxon>
        <taxon>Cyanophyceae</taxon>
        <taxon>Synechococcales</taxon>
        <taxon>Prochlorococcaceae</taxon>
        <taxon>Prochlorococcus</taxon>
    </lineage>
</organism>
<evidence type="ECO:0008006" key="4">
    <source>
        <dbReference type="Google" id="ProtNLM"/>
    </source>
</evidence>
<dbReference type="AlphaFoldDB" id="A9BBY7"/>
<dbReference type="HOGENOM" id="CLU_135915_1_1_3"/>
<name>A9BBY7_PROM4</name>
<feature type="transmembrane region" description="Helical" evidence="1">
    <location>
        <begin position="49"/>
        <end position="67"/>
    </location>
</feature>
<keyword evidence="3" id="KW-1185">Reference proteome</keyword>
<dbReference type="InterPro" id="IPR004316">
    <property type="entry name" value="SWEET_rpt"/>
</dbReference>
<protein>
    <recommendedName>
        <fullName evidence="4">PQ loop repeat</fullName>
    </recommendedName>
</protein>
<dbReference type="Gene3D" id="1.20.1280.290">
    <property type="match status" value="1"/>
</dbReference>
<feature type="transmembrane region" description="Helical" evidence="1">
    <location>
        <begin position="73"/>
        <end position="97"/>
    </location>
</feature>
<dbReference type="InterPro" id="IPR047662">
    <property type="entry name" value="SemiSWEET"/>
</dbReference>
<dbReference type="GO" id="GO:0016020">
    <property type="term" value="C:membrane"/>
    <property type="evidence" value="ECO:0007669"/>
    <property type="project" value="InterPro"/>
</dbReference>
<dbReference type="KEGG" id="pmj:P9211_14181"/>
<dbReference type="NCBIfam" id="NF037968">
    <property type="entry name" value="SemiSWEET_2"/>
    <property type="match status" value="1"/>
</dbReference>
<accession>A9BBY7</accession>
<dbReference type="Pfam" id="PF03083">
    <property type="entry name" value="MtN3_slv"/>
    <property type="match status" value="1"/>
</dbReference>
<dbReference type="EMBL" id="CP000878">
    <property type="protein sequence ID" value="ABX09349.1"/>
    <property type="molecule type" value="Genomic_DNA"/>
</dbReference>
<dbReference type="Proteomes" id="UP000000788">
    <property type="component" value="Chromosome"/>
</dbReference>
<dbReference type="GO" id="GO:0051119">
    <property type="term" value="F:sugar transmembrane transporter activity"/>
    <property type="evidence" value="ECO:0007669"/>
    <property type="project" value="InterPro"/>
</dbReference>
<evidence type="ECO:0000256" key="1">
    <source>
        <dbReference type="SAM" id="Phobius"/>
    </source>
</evidence>
<feature type="transmembrane region" description="Helical" evidence="1">
    <location>
        <begin position="20"/>
        <end position="42"/>
    </location>
</feature>
<keyword evidence="1" id="KW-1133">Transmembrane helix</keyword>
<dbReference type="eggNOG" id="COG4095">
    <property type="taxonomic scope" value="Bacteria"/>
</dbReference>
<proteinExistence type="predicted"/>
<keyword evidence="1" id="KW-0472">Membrane</keyword>
<gene>
    <name evidence="2" type="ordered locus">P9211_14181</name>
</gene>
<reference evidence="2 3" key="1">
    <citation type="journal article" date="2007" name="PLoS Genet.">
        <title>Patterns and implications of gene gain and loss in the evolution of Prochlorococcus.</title>
        <authorList>
            <person name="Kettler G.C."/>
            <person name="Martiny A.C."/>
            <person name="Huang K."/>
            <person name="Zucker J."/>
            <person name="Coleman M.L."/>
            <person name="Rodrigue S."/>
            <person name="Chen F."/>
            <person name="Lapidus A."/>
            <person name="Ferriera S."/>
            <person name="Johnson J."/>
            <person name="Steglich C."/>
            <person name="Church G.M."/>
            <person name="Richardson P."/>
            <person name="Chisholm S.W."/>
        </authorList>
    </citation>
    <scope>NUCLEOTIDE SEQUENCE [LARGE SCALE GENOMIC DNA]</scope>
    <source>
        <strain evidence="3">MIT 9211</strain>
    </source>
</reference>
<sequence>MGSTHKIYLSSMSSLSPIDILGLVAGSLTTAAFVPQLLKVWISKSANDISYLMFILFIIGIVLWEIYGWEIHSMPVILFNIITFILGLAILILKFVFDSRNNLKSKEKIINNTSN</sequence>
<keyword evidence="1" id="KW-0812">Transmembrane</keyword>